<dbReference type="Proteomes" id="UP000594028">
    <property type="component" value="Segment"/>
</dbReference>
<name>A0A7M1RU57_9CAUD</name>
<organism evidence="1 2">
    <name type="scientific">uncultured phage cr130_1</name>
    <dbReference type="NCBI Taxonomy" id="2772092"/>
    <lineage>
        <taxon>Viruses</taxon>
        <taxon>Duplodnaviria</taxon>
        <taxon>Heunggongvirae</taxon>
        <taxon>Uroviricota</taxon>
        <taxon>Caudoviricetes</taxon>
        <taxon>Crassvirales</taxon>
        <taxon>Suoliviridae</taxon>
        <taxon>Oafivirinae</taxon>
        <taxon>Chuhaivirus</taxon>
        <taxon>Chuhaivirus simiae</taxon>
    </lineage>
</organism>
<reference evidence="1 2" key="1">
    <citation type="submission" date="2020-07" db="EMBL/GenBank/DDBJ databases">
        <title>Taxonomic proposal: Crassvirales, a new order of highly abundant and diverse bacterial viruses.</title>
        <authorList>
            <person name="Shkoporov A.N."/>
            <person name="Stockdale S.R."/>
            <person name="Guerin E."/>
            <person name="Ross R.P."/>
            <person name="Hill C."/>
        </authorList>
    </citation>
    <scope>NUCLEOTIDE SEQUENCE [LARGE SCALE GENOMIC DNA]</scope>
</reference>
<dbReference type="InterPro" id="IPR055823">
    <property type="entry name" value="DUF7399"/>
</dbReference>
<sequence>MNKTLNVIEPFMYFEPGDVFERTEDGNYVCEENEYNTVNNREDGEMKTAFSSKFVISAKYAEELVKSGILEDPFATKNTEPFVNVFDEIDDMLTTYSNELKNIDKDMKDQPACLKVEKTTVLNNMIKILNHLKGLKR</sequence>
<dbReference type="GeneID" id="65131817"/>
<keyword evidence="2" id="KW-1185">Reference proteome</keyword>
<evidence type="ECO:0000313" key="2">
    <source>
        <dbReference type="Proteomes" id="UP000594028"/>
    </source>
</evidence>
<dbReference type="Pfam" id="PF24132">
    <property type="entry name" value="DUF7399"/>
    <property type="match status" value="1"/>
</dbReference>
<accession>A0A7M1RU57</accession>
<proteinExistence type="predicted"/>
<evidence type="ECO:0000313" key="1">
    <source>
        <dbReference type="EMBL" id="QOR57664.1"/>
    </source>
</evidence>
<protein>
    <submittedName>
        <fullName evidence="1">Uncharacterized protein</fullName>
    </submittedName>
</protein>
<dbReference type="KEGG" id="vg:65131817"/>
<dbReference type="EMBL" id="MT774408">
    <property type="protein sequence ID" value="QOR57664.1"/>
    <property type="molecule type" value="Genomic_DNA"/>
</dbReference>
<dbReference type="RefSeq" id="YP_010113304.1">
    <property type="nucleotide sequence ID" value="NC_055901.1"/>
</dbReference>